<dbReference type="GO" id="GO:0006364">
    <property type="term" value="P:rRNA processing"/>
    <property type="evidence" value="ECO:0007669"/>
    <property type="project" value="InterPro"/>
</dbReference>
<protein>
    <submittedName>
        <fullName evidence="3">WD repeat-containing protein 36</fullName>
    </submittedName>
</protein>
<dbReference type="Gene3D" id="2.130.10.10">
    <property type="entry name" value="YVTN repeat-like/Quinoprotein amine dehydrogenase"/>
    <property type="match status" value="1"/>
</dbReference>
<sequence length="345" mass="38273">MAILCVEYSLNIESGAARGSLFTRIDSCPFFSLQGICVDAFCQIIETFNNGICKLIMSSDNNLTVISLDDFSLHLYDIFNRRMVRRFDKSHGNRITNSGVSPVRLWLVSSSLDCTIKCQHKVHGHCPVQTTRHLPGLSKTYYCPSIALRQLPGAPFIDEKVSTEGGDEVVEQHPRQQEVTEEDGHNGRSSDLLGLCTFSGLSASRWAKLSDLDLHRQRNKPKQQLLKAGKAPFFLISTPGLVPSFDVEEEQVAQLSRLLKSPIVMSASNHEATIFSNLLFTIENDAAYFSTFQHLQSSNVSSVYSEMVILGTKSAAGSARLLQVFIQMVSKAGSTVWNGLSRRTY</sequence>
<dbReference type="InterPro" id="IPR015943">
    <property type="entry name" value="WD40/YVTN_repeat-like_dom_sf"/>
</dbReference>
<dbReference type="Proteomes" id="UP000054630">
    <property type="component" value="Unassembled WGS sequence"/>
</dbReference>
<reference evidence="3 4" key="1">
    <citation type="submission" date="2015-01" db="EMBL/GenBank/DDBJ databases">
        <title>Evolution of Trichinella species and genotypes.</title>
        <authorList>
            <person name="Korhonen P.K."/>
            <person name="Edoardo P."/>
            <person name="Giuseppe L.R."/>
            <person name="Gasser R.B."/>
        </authorList>
    </citation>
    <scope>NUCLEOTIDE SEQUENCE [LARGE SCALE GENOMIC DNA]</scope>
    <source>
        <strain evidence="3">ISS37</strain>
    </source>
</reference>
<dbReference type="InterPro" id="IPR007319">
    <property type="entry name" value="WDR36/Utp21_C"/>
</dbReference>
<dbReference type="AlphaFoldDB" id="A0A0V0REC4"/>
<comment type="caution">
    <text evidence="3">The sequence shown here is derived from an EMBL/GenBank/DDBJ whole genome shotgun (WGS) entry which is preliminary data.</text>
</comment>
<feature type="region of interest" description="Disordered" evidence="1">
    <location>
        <begin position="163"/>
        <end position="187"/>
    </location>
</feature>
<proteinExistence type="predicted"/>
<dbReference type="OrthoDB" id="5919541at2759"/>
<gene>
    <name evidence="3" type="primary">WDR36</name>
    <name evidence="3" type="ORF">T07_933</name>
</gene>
<dbReference type="GO" id="GO:0034388">
    <property type="term" value="C:Pwp2p-containing subcomplex of 90S preribosome"/>
    <property type="evidence" value="ECO:0007669"/>
    <property type="project" value="TreeGrafter"/>
</dbReference>
<dbReference type="PANTHER" id="PTHR22840:SF12">
    <property type="entry name" value="WD REPEAT-CONTAINING PROTEIN 36"/>
    <property type="match status" value="1"/>
</dbReference>
<dbReference type="PANTHER" id="PTHR22840">
    <property type="entry name" value="WD REPEAT-CONTAINING PROTEIN 36"/>
    <property type="match status" value="1"/>
</dbReference>
<dbReference type="InterPro" id="IPR036322">
    <property type="entry name" value="WD40_repeat_dom_sf"/>
</dbReference>
<dbReference type="SUPFAM" id="SSF50978">
    <property type="entry name" value="WD40 repeat-like"/>
    <property type="match status" value="1"/>
</dbReference>
<evidence type="ECO:0000256" key="1">
    <source>
        <dbReference type="SAM" id="MobiDB-lite"/>
    </source>
</evidence>
<dbReference type="STRING" id="6336.A0A0V0REC4"/>
<evidence type="ECO:0000313" key="3">
    <source>
        <dbReference type="EMBL" id="KRX12736.1"/>
    </source>
</evidence>
<feature type="domain" description="WDR36/Utp21 C-terminal" evidence="2">
    <location>
        <begin position="195"/>
        <end position="330"/>
    </location>
</feature>
<dbReference type="Pfam" id="PF04192">
    <property type="entry name" value="Utp21"/>
    <property type="match status" value="1"/>
</dbReference>
<dbReference type="EMBL" id="JYDL01000280">
    <property type="protein sequence ID" value="KRX12736.1"/>
    <property type="molecule type" value="Genomic_DNA"/>
</dbReference>
<organism evidence="3 4">
    <name type="scientific">Trichinella nelsoni</name>
    <dbReference type="NCBI Taxonomy" id="6336"/>
    <lineage>
        <taxon>Eukaryota</taxon>
        <taxon>Metazoa</taxon>
        <taxon>Ecdysozoa</taxon>
        <taxon>Nematoda</taxon>
        <taxon>Enoplea</taxon>
        <taxon>Dorylaimia</taxon>
        <taxon>Trichinellida</taxon>
        <taxon>Trichinellidae</taxon>
        <taxon>Trichinella</taxon>
    </lineage>
</organism>
<keyword evidence="4" id="KW-1185">Reference proteome</keyword>
<feature type="compositionally biased region" description="Basic and acidic residues" evidence="1">
    <location>
        <begin position="170"/>
        <end position="187"/>
    </location>
</feature>
<name>A0A0V0REC4_9BILA</name>
<accession>A0A0V0REC4</accession>
<evidence type="ECO:0000313" key="4">
    <source>
        <dbReference type="Proteomes" id="UP000054630"/>
    </source>
</evidence>
<evidence type="ECO:0000259" key="2">
    <source>
        <dbReference type="Pfam" id="PF04192"/>
    </source>
</evidence>
<dbReference type="GO" id="GO:0032040">
    <property type="term" value="C:small-subunit processome"/>
    <property type="evidence" value="ECO:0007669"/>
    <property type="project" value="InterPro"/>
</dbReference>